<name>A0A524RMQ1_9CHRO</name>
<protein>
    <submittedName>
        <fullName evidence="2">Photosystem I reaction center subunit VIII</fullName>
    </submittedName>
</protein>
<reference evidence="2 3" key="1">
    <citation type="journal article" date="2019" name="mSystems">
        <title>Life at home and on the roam: Genomic adaptions reflect the dual lifestyle of an intracellular, facultative symbiont.</title>
        <authorList>
            <person name="Burgsdorf I."/>
        </authorList>
    </citation>
    <scope>NUCLEOTIDE SEQUENCE [LARGE SCALE GENOMIC DNA]</scope>
    <source>
        <strain evidence="2">277cV</strain>
    </source>
</reference>
<accession>A0A524RMQ1</accession>
<evidence type="ECO:0000313" key="3">
    <source>
        <dbReference type="Proteomes" id="UP000317990"/>
    </source>
</evidence>
<keyword evidence="1" id="KW-1133">Transmembrane helix</keyword>
<keyword evidence="1" id="KW-0472">Membrane</keyword>
<keyword evidence="1" id="KW-0812">Transmembrane</keyword>
<gene>
    <name evidence="2" type="ORF">ERJ67_07060</name>
</gene>
<dbReference type="AlphaFoldDB" id="A0A524RMQ1"/>
<organism evidence="2 3">
    <name type="scientific">Aphanocapsa feldmannii 277cV</name>
    <dbReference type="NCBI Taxonomy" id="2507553"/>
    <lineage>
        <taxon>Bacteria</taxon>
        <taxon>Bacillati</taxon>
        <taxon>Cyanobacteriota</taxon>
        <taxon>Cyanophyceae</taxon>
        <taxon>Oscillatoriophycideae</taxon>
        <taxon>Chroococcales</taxon>
        <taxon>Microcystaceae</taxon>
        <taxon>Aphanocapsa</taxon>
    </lineage>
</organism>
<proteinExistence type="predicted"/>
<dbReference type="Proteomes" id="UP000317990">
    <property type="component" value="Unassembled WGS sequence"/>
</dbReference>
<dbReference type="EMBL" id="SRMO01000070">
    <property type="protein sequence ID" value="TGG91911.1"/>
    <property type="molecule type" value="Genomic_DNA"/>
</dbReference>
<evidence type="ECO:0000256" key="1">
    <source>
        <dbReference type="SAM" id="Phobius"/>
    </source>
</evidence>
<sequence>MTGAYAAAWMPSAFVPLMAVGFFVALGLLFNVVEASD</sequence>
<comment type="caution">
    <text evidence="2">The sequence shown here is derived from an EMBL/GenBank/DDBJ whole genome shotgun (WGS) entry which is preliminary data.</text>
</comment>
<feature type="transmembrane region" description="Helical" evidence="1">
    <location>
        <begin position="12"/>
        <end position="33"/>
    </location>
</feature>
<evidence type="ECO:0000313" key="2">
    <source>
        <dbReference type="EMBL" id="TGG91911.1"/>
    </source>
</evidence>